<dbReference type="HOGENOM" id="CLU_1596006_0_0_1"/>
<dbReference type="eggNOG" id="KOG3544">
    <property type="taxonomic scope" value="Eukaryota"/>
</dbReference>
<feature type="compositionally biased region" description="Low complexity" evidence="1">
    <location>
        <begin position="24"/>
        <end position="33"/>
    </location>
</feature>
<feature type="region of interest" description="Disordered" evidence="1">
    <location>
        <begin position="23"/>
        <end position="88"/>
    </location>
</feature>
<feature type="compositionally biased region" description="Basic and acidic residues" evidence="1">
    <location>
        <begin position="75"/>
        <end position="88"/>
    </location>
</feature>
<dbReference type="RefSeq" id="XP_045091340.1">
    <property type="nucleotide sequence ID" value="XM_045241106.1"/>
</dbReference>
<name>A8WKS2_CAEBR</name>
<evidence type="ECO:0000313" key="3">
    <source>
        <dbReference type="Proteomes" id="UP000008549"/>
    </source>
</evidence>
<feature type="compositionally biased region" description="Pro residues" evidence="1">
    <location>
        <begin position="48"/>
        <end position="57"/>
    </location>
</feature>
<reference evidence="2 3" key="1">
    <citation type="journal article" date="2003" name="PLoS Biol.">
        <title>The genome sequence of Caenorhabditis briggsae: a platform for comparative genomics.</title>
        <authorList>
            <person name="Stein L.D."/>
            <person name="Bao Z."/>
            <person name="Blasiar D."/>
            <person name="Blumenthal T."/>
            <person name="Brent M.R."/>
            <person name="Chen N."/>
            <person name="Chinwalla A."/>
            <person name="Clarke L."/>
            <person name="Clee C."/>
            <person name="Coghlan A."/>
            <person name="Coulson A."/>
            <person name="D'Eustachio P."/>
            <person name="Fitch D.H."/>
            <person name="Fulton L.A."/>
            <person name="Fulton R.E."/>
            <person name="Griffiths-Jones S."/>
            <person name="Harris T.W."/>
            <person name="Hillier L.W."/>
            <person name="Kamath R."/>
            <person name="Kuwabara P.E."/>
            <person name="Mardis E.R."/>
            <person name="Marra M.A."/>
            <person name="Miner T.L."/>
            <person name="Minx P."/>
            <person name="Mullikin J.C."/>
            <person name="Plumb R.W."/>
            <person name="Rogers J."/>
            <person name="Schein J.E."/>
            <person name="Sohrmann M."/>
            <person name="Spieth J."/>
            <person name="Stajich J.E."/>
            <person name="Wei C."/>
            <person name="Willey D."/>
            <person name="Wilson R.K."/>
            <person name="Durbin R."/>
            <person name="Waterston R.H."/>
        </authorList>
    </citation>
    <scope>NUCLEOTIDE SEQUENCE [LARGE SCALE GENOMIC DNA]</scope>
    <source>
        <strain evidence="2 3">AF16</strain>
    </source>
</reference>
<dbReference type="EMBL" id="HE601488">
    <property type="protein sequence ID" value="CAP21067.2"/>
    <property type="molecule type" value="Genomic_DNA"/>
</dbReference>
<dbReference type="CTD" id="68916616"/>
<dbReference type="AlphaFoldDB" id="A8WKS2"/>
<accession>A8WKS2</accession>
<gene>
    <name evidence="2" type="ORF">CBG24466</name>
    <name evidence="2" type="ORF">CBG_24466</name>
</gene>
<protein>
    <submittedName>
        <fullName evidence="2">Protein CBG24466</fullName>
    </submittedName>
</protein>
<evidence type="ECO:0000313" key="2">
    <source>
        <dbReference type="EMBL" id="CAP21067.2"/>
    </source>
</evidence>
<evidence type="ECO:0000256" key="1">
    <source>
        <dbReference type="SAM" id="MobiDB-lite"/>
    </source>
</evidence>
<proteinExistence type="predicted"/>
<organism evidence="2 3">
    <name type="scientific">Caenorhabditis briggsae</name>
    <dbReference type="NCBI Taxonomy" id="6238"/>
    <lineage>
        <taxon>Eukaryota</taxon>
        <taxon>Metazoa</taxon>
        <taxon>Ecdysozoa</taxon>
        <taxon>Nematoda</taxon>
        <taxon>Chromadorea</taxon>
        <taxon>Rhabditida</taxon>
        <taxon>Rhabditina</taxon>
        <taxon>Rhabditomorpha</taxon>
        <taxon>Rhabditoidea</taxon>
        <taxon>Rhabditidae</taxon>
        <taxon>Peloderinae</taxon>
        <taxon>Caenorhabditis</taxon>
    </lineage>
</organism>
<reference evidence="2 3" key="2">
    <citation type="journal article" date="2011" name="PLoS Genet.">
        <title>Caenorhabditis briggsae recombinant inbred line genotypes reveal inter-strain incompatibility and the evolution of recombination.</title>
        <authorList>
            <person name="Ross J.A."/>
            <person name="Koboldt D.C."/>
            <person name="Staisch J.E."/>
            <person name="Chamberlin H.M."/>
            <person name="Gupta B.P."/>
            <person name="Miller R.D."/>
            <person name="Baird S.E."/>
            <person name="Haag E.S."/>
        </authorList>
    </citation>
    <scope>NUCLEOTIDE SEQUENCE [LARGE SCALE GENOMIC DNA]</scope>
    <source>
        <strain evidence="2 3">AF16</strain>
    </source>
</reference>
<dbReference type="Proteomes" id="UP000008549">
    <property type="component" value="Unassembled WGS sequence"/>
</dbReference>
<dbReference type="GeneID" id="68916616"/>
<dbReference type="STRING" id="6238.A8WKS2"/>
<sequence length="167" mass="18263">MVPREDAVQPFETFLRRFRRGYDSGVAGSAGSADGKCNCGPQPKNCPAGPPGPPGNPGTPGDDGPIGRAGNPGRDSTEGDRMADFNKDVKCPAGPPLLLICNREEHFKNLTGKKREPEYRISGRSNDGLDCQTERLLPKNKLKLMNLKSKILRQSFFMSPTFNQIKF</sequence>
<dbReference type="KEGG" id="cbr:CBG_24466"/>
<keyword evidence="3" id="KW-1185">Reference proteome</keyword>